<dbReference type="EMBL" id="BRXW01000299">
    <property type="protein sequence ID" value="GMI17607.1"/>
    <property type="molecule type" value="Genomic_DNA"/>
</dbReference>
<dbReference type="Proteomes" id="UP001165122">
    <property type="component" value="Unassembled WGS sequence"/>
</dbReference>
<keyword evidence="4" id="KW-1185">Reference proteome</keyword>
<keyword evidence="1" id="KW-0106">Calcium</keyword>
<dbReference type="PROSITE" id="PS00018">
    <property type="entry name" value="EF_HAND_1"/>
    <property type="match status" value="1"/>
</dbReference>
<dbReference type="InterPro" id="IPR036300">
    <property type="entry name" value="MIR_dom_sf"/>
</dbReference>
<feature type="domain" description="EF-hand" evidence="2">
    <location>
        <begin position="366"/>
        <end position="401"/>
    </location>
</feature>
<sequence>MNFTPQQLAGGGSYNCKTRVGNWLEDVCLEEAKFADFKRARATGTLTMGMFNTKVATCTSAVPHTFSEDGCLRFGDSIVIAHKETGGSLACDPFESAGFEGNEFAVSVCESTSSMARNTFVIVKAEEDNNDDDLVRWGTPFRLMCNQTLRVDDKTNMLQPPLYLASSLKNERKASPLSNNQLVYMTPRATYSTCWVANMPALDKFAGASRLLAVGEPLTVGCDIALQHCGTRQLLSSDSALSMQTDFGTEYEVCGKTNVKMGKIGIMAGEFSGQRTPATNCKPEMSQNVWSFVTSADPAAGEEFRNLPPPLSPEGLIAKVLGVLKARSKNAVRGLKSAFKAMDDVGDYKLDKEDLKWGLRDLGVDLDDEQFGVLFTYFDKGGDGIISLTEFLTAIRGEMNDFRVSLVLAAYDKLDADGSGLVNIDDIVSLYNISADPMVAEGVKTVEEAAKEFMSLWETDGNGVVTKEEFIEYYKDLSAEIDDDAQFEAIMVSTWGL</sequence>
<dbReference type="Pfam" id="PF24569">
    <property type="entry name" value="CFAP161"/>
    <property type="match status" value="1"/>
</dbReference>
<dbReference type="SMART" id="SM00054">
    <property type="entry name" value="EFh"/>
    <property type="match status" value="4"/>
</dbReference>
<evidence type="ECO:0000313" key="3">
    <source>
        <dbReference type="EMBL" id="GMI17607.1"/>
    </source>
</evidence>
<dbReference type="Gene3D" id="1.10.238.10">
    <property type="entry name" value="EF-hand"/>
    <property type="match status" value="2"/>
</dbReference>
<dbReference type="PANTHER" id="PTHR24274">
    <property type="entry name" value="CILIA- AND FLAGELLA-ASSOCIATED PROTEIN 161"/>
    <property type="match status" value="1"/>
</dbReference>
<dbReference type="InterPro" id="IPR055325">
    <property type="entry name" value="CF161"/>
</dbReference>
<proteinExistence type="predicted"/>
<dbReference type="InterPro" id="IPR011992">
    <property type="entry name" value="EF-hand-dom_pair"/>
</dbReference>
<dbReference type="PROSITE" id="PS50222">
    <property type="entry name" value="EF_HAND_2"/>
    <property type="match status" value="2"/>
</dbReference>
<dbReference type="InterPro" id="IPR018247">
    <property type="entry name" value="EF_Hand_1_Ca_BS"/>
</dbReference>
<dbReference type="AlphaFoldDB" id="A0A9W7FSM7"/>
<dbReference type="GO" id="GO:0060271">
    <property type="term" value="P:cilium assembly"/>
    <property type="evidence" value="ECO:0007669"/>
    <property type="project" value="TreeGrafter"/>
</dbReference>
<evidence type="ECO:0000313" key="4">
    <source>
        <dbReference type="Proteomes" id="UP001165122"/>
    </source>
</evidence>
<dbReference type="Pfam" id="PF13499">
    <property type="entry name" value="EF-hand_7"/>
    <property type="match status" value="2"/>
</dbReference>
<accession>A0A9W7FSM7</accession>
<dbReference type="CDD" id="cd00051">
    <property type="entry name" value="EFh"/>
    <property type="match status" value="1"/>
</dbReference>
<evidence type="ECO:0000256" key="1">
    <source>
        <dbReference type="ARBA" id="ARBA00022837"/>
    </source>
</evidence>
<dbReference type="OrthoDB" id="444540at2759"/>
<reference evidence="4" key="1">
    <citation type="journal article" date="2023" name="Commun. Biol.">
        <title>Genome analysis of Parmales, the sister group of diatoms, reveals the evolutionary specialization of diatoms from phago-mixotrophs to photoautotrophs.</title>
        <authorList>
            <person name="Ban H."/>
            <person name="Sato S."/>
            <person name="Yoshikawa S."/>
            <person name="Yamada K."/>
            <person name="Nakamura Y."/>
            <person name="Ichinomiya M."/>
            <person name="Sato N."/>
            <person name="Blanc-Mathieu R."/>
            <person name="Endo H."/>
            <person name="Kuwata A."/>
            <person name="Ogata H."/>
        </authorList>
    </citation>
    <scope>NUCLEOTIDE SEQUENCE [LARGE SCALE GENOMIC DNA]</scope>
    <source>
        <strain evidence="4">NIES 3700</strain>
    </source>
</reference>
<dbReference type="GO" id="GO:0031514">
    <property type="term" value="C:motile cilium"/>
    <property type="evidence" value="ECO:0007669"/>
    <property type="project" value="TreeGrafter"/>
</dbReference>
<feature type="domain" description="EF-hand" evidence="2">
    <location>
        <begin position="445"/>
        <end position="480"/>
    </location>
</feature>
<comment type="caution">
    <text evidence="3">The sequence shown here is derived from an EMBL/GenBank/DDBJ whole genome shotgun (WGS) entry which is preliminary data.</text>
</comment>
<name>A0A9W7FSM7_9STRA</name>
<dbReference type="GO" id="GO:0005509">
    <property type="term" value="F:calcium ion binding"/>
    <property type="evidence" value="ECO:0007669"/>
    <property type="project" value="InterPro"/>
</dbReference>
<gene>
    <name evidence="3" type="ORF">TrLO_g4429</name>
</gene>
<evidence type="ECO:0000259" key="2">
    <source>
        <dbReference type="PROSITE" id="PS50222"/>
    </source>
</evidence>
<organism evidence="3 4">
    <name type="scientific">Triparma laevis f. longispina</name>
    <dbReference type="NCBI Taxonomy" id="1714387"/>
    <lineage>
        <taxon>Eukaryota</taxon>
        <taxon>Sar</taxon>
        <taxon>Stramenopiles</taxon>
        <taxon>Ochrophyta</taxon>
        <taxon>Bolidophyceae</taxon>
        <taxon>Parmales</taxon>
        <taxon>Triparmaceae</taxon>
        <taxon>Triparma</taxon>
    </lineage>
</organism>
<dbReference type="InterPro" id="IPR002048">
    <property type="entry name" value="EF_hand_dom"/>
</dbReference>
<dbReference type="SUPFAM" id="SSF47473">
    <property type="entry name" value="EF-hand"/>
    <property type="match status" value="1"/>
</dbReference>
<dbReference type="PANTHER" id="PTHR24274:SF1">
    <property type="entry name" value="CILIA- AND FLAGELLA-ASSOCIATED PROTEIN 161"/>
    <property type="match status" value="1"/>
</dbReference>
<protein>
    <recommendedName>
        <fullName evidence="2">EF-hand domain-containing protein</fullName>
    </recommendedName>
</protein>
<dbReference type="SUPFAM" id="SSF82109">
    <property type="entry name" value="MIR domain"/>
    <property type="match status" value="1"/>
</dbReference>